<dbReference type="EMBL" id="MH606185">
    <property type="protein sequence ID" value="AXH71053.1"/>
    <property type="molecule type" value="Genomic_DNA"/>
</dbReference>
<sequence length="41" mass="5149">MKRLWKRLTRRKVQMVDEYCSQVNTICERYDQSLKRLLEKC</sequence>
<dbReference type="Proteomes" id="UP000260425">
    <property type="component" value="Segment"/>
</dbReference>
<organismHost>
    <name type="scientific">Bacillus subtilis</name>
    <dbReference type="NCBI Taxonomy" id="1423"/>
</organismHost>
<reference evidence="1 2" key="1">
    <citation type="submission" date="2018-07" db="EMBL/GenBank/DDBJ databases">
        <title>Complete nucleotide sequence of Bacillus phage BSP38.</title>
        <authorList>
            <person name="Ghosh K."/>
            <person name="Kim K.-P."/>
        </authorList>
    </citation>
    <scope>NUCLEOTIDE SEQUENCE [LARGE SCALE GENOMIC DNA]</scope>
</reference>
<organism evidence="1 2">
    <name type="scientific">Bacillus phage BSP38</name>
    <dbReference type="NCBI Taxonomy" id="2283013"/>
    <lineage>
        <taxon>Viruses</taxon>
        <taxon>Duplodnaviria</taxon>
        <taxon>Heunggongvirae</taxon>
        <taxon>Uroviricota</taxon>
        <taxon>Caudoviricetes</taxon>
        <taxon>Herelleviridae</taxon>
        <taxon>Bastillevirinae</taxon>
        <taxon>Jeonjuvirus</taxon>
        <taxon>Jeonjuvirus BSP38</taxon>
    </lineage>
</organism>
<gene>
    <name evidence="1" type="ORF">BSP38_011</name>
</gene>
<evidence type="ECO:0000313" key="2">
    <source>
        <dbReference type="Proteomes" id="UP000260425"/>
    </source>
</evidence>
<name>A0A345MJM1_BPBSP</name>
<keyword evidence="2" id="KW-1185">Reference proteome</keyword>
<proteinExistence type="predicted"/>
<accession>A0A345MJM1</accession>
<evidence type="ECO:0000313" key="1">
    <source>
        <dbReference type="EMBL" id="AXH71053.1"/>
    </source>
</evidence>
<protein>
    <submittedName>
        <fullName evidence="1">Uncharacterized protein</fullName>
    </submittedName>
</protein>